<accession>A0AAN9S8I0</accession>
<evidence type="ECO:0000313" key="1">
    <source>
        <dbReference type="EMBL" id="KAK7391020.1"/>
    </source>
</evidence>
<organism evidence="1 2">
    <name type="scientific">Psophocarpus tetragonolobus</name>
    <name type="common">Winged bean</name>
    <name type="synonym">Dolichos tetragonolobus</name>
    <dbReference type="NCBI Taxonomy" id="3891"/>
    <lineage>
        <taxon>Eukaryota</taxon>
        <taxon>Viridiplantae</taxon>
        <taxon>Streptophyta</taxon>
        <taxon>Embryophyta</taxon>
        <taxon>Tracheophyta</taxon>
        <taxon>Spermatophyta</taxon>
        <taxon>Magnoliopsida</taxon>
        <taxon>eudicotyledons</taxon>
        <taxon>Gunneridae</taxon>
        <taxon>Pentapetalae</taxon>
        <taxon>rosids</taxon>
        <taxon>fabids</taxon>
        <taxon>Fabales</taxon>
        <taxon>Fabaceae</taxon>
        <taxon>Papilionoideae</taxon>
        <taxon>50 kb inversion clade</taxon>
        <taxon>NPAAA clade</taxon>
        <taxon>indigoferoid/millettioid clade</taxon>
        <taxon>Phaseoleae</taxon>
        <taxon>Psophocarpus</taxon>
    </lineage>
</organism>
<gene>
    <name evidence="1" type="ORF">VNO78_19304</name>
</gene>
<proteinExistence type="predicted"/>
<name>A0AAN9S8I0_PSOTE</name>
<comment type="caution">
    <text evidence="1">The sequence shown here is derived from an EMBL/GenBank/DDBJ whole genome shotgun (WGS) entry which is preliminary data.</text>
</comment>
<dbReference type="Proteomes" id="UP001386955">
    <property type="component" value="Unassembled WGS sequence"/>
</dbReference>
<sequence length="80" mass="8946">MLAPSRLLPRPLLSRRKFSNAKSLLLSFISSDRCHSLLLRSHSKTPLNTFLNTYIHACQPLIGSMKDLLEVGVALEALWG</sequence>
<keyword evidence="2" id="KW-1185">Reference proteome</keyword>
<reference evidence="1 2" key="1">
    <citation type="submission" date="2024-01" db="EMBL/GenBank/DDBJ databases">
        <title>The genomes of 5 underutilized Papilionoideae crops provide insights into root nodulation and disease resistanc.</title>
        <authorList>
            <person name="Jiang F."/>
        </authorList>
    </citation>
    <scope>NUCLEOTIDE SEQUENCE [LARGE SCALE GENOMIC DNA]</scope>
    <source>
        <strain evidence="1">DUOXIRENSHENG_FW03</strain>
        <tissue evidence="1">Leaves</tissue>
    </source>
</reference>
<dbReference type="AlphaFoldDB" id="A0AAN9S8I0"/>
<evidence type="ECO:0000313" key="2">
    <source>
        <dbReference type="Proteomes" id="UP001386955"/>
    </source>
</evidence>
<protein>
    <submittedName>
        <fullName evidence="1">Uncharacterized protein</fullName>
    </submittedName>
</protein>
<dbReference type="EMBL" id="JAYMYS010000005">
    <property type="protein sequence ID" value="KAK7391020.1"/>
    <property type="molecule type" value="Genomic_DNA"/>
</dbReference>